<feature type="transmembrane region" description="Helical" evidence="7">
    <location>
        <begin position="273"/>
        <end position="292"/>
    </location>
</feature>
<evidence type="ECO:0000256" key="4">
    <source>
        <dbReference type="ARBA" id="ARBA00022989"/>
    </source>
</evidence>
<accession>A0A919E6C7</accession>
<feature type="transmembrane region" description="Helical" evidence="7">
    <location>
        <begin position="29"/>
        <end position="47"/>
    </location>
</feature>
<feature type="transmembrane region" description="Helical" evidence="7">
    <location>
        <begin position="298"/>
        <end position="318"/>
    </location>
</feature>
<keyword evidence="4 7" id="KW-1133">Transmembrane helix</keyword>
<evidence type="ECO:0008006" key="10">
    <source>
        <dbReference type="Google" id="ProtNLM"/>
    </source>
</evidence>
<keyword evidence="9" id="KW-1185">Reference proteome</keyword>
<feature type="compositionally biased region" description="Basic and acidic residues" evidence="6">
    <location>
        <begin position="1"/>
        <end position="16"/>
    </location>
</feature>
<organism evidence="8 9">
    <name type="scientific">Kordiimonas sediminis</name>
    <dbReference type="NCBI Taxonomy" id="1735581"/>
    <lineage>
        <taxon>Bacteria</taxon>
        <taxon>Pseudomonadati</taxon>
        <taxon>Pseudomonadota</taxon>
        <taxon>Alphaproteobacteria</taxon>
        <taxon>Kordiimonadales</taxon>
        <taxon>Kordiimonadaceae</taxon>
        <taxon>Kordiimonas</taxon>
    </lineage>
</organism>
<protein>
    <recommendedName>
        <fullName evidence="10">C4-dicarboxylate ABC transporter</fullName>
    </recommendedName>
</protein>
<dbReference type="GO" id="GO:0005886">
    <property type="term" value="C:plasma membrane"/>
    <property type="evidence" value="ECO:0007669"/>
    <property type="project" value="UniProtKB-SubCell"/>
</dbReference>
<evidence type="ECO:0000256" key="7">
    <source>
        <dbReference type="SAM" id="Phobius"/>
    </source>
</evidence>
<keyword evidence="2" id="KW-1003">Cell membrane</keyword>
<evidence type="ECO:0000313" key="9">
    <source>
        <dbReference type="Proteomes" id="UP000630923"/>
    </source>
</evidence>
<sequence length="477" mass="50787">MSSAEQKVHVDIHHETPPAPKKKGGTNPIVILLGILFFASFLTYFIPSGEYARDGKLVVPGSYHTIEKETSPSALFALGPHSETEASPVSLIETLLAIPEGLERSGGLIFMVLIIGGMFGIIKQSGAIDVGLERLLSLVKGNVYVLIPGLMIVFSAGSTFLGLASEYLLIIPVMVALANRMGMSNIMGLAIVTVSVKIGYIASVTNPLPLTIAQPLLGLPIFSGAGFRFAAFCVFLIIGILFMLWMARKSGYKTDVEVDFSGDRLSLRQQSMLWSLVVGIGFLVYASSTWQWKHENLTAYYIALSILLAVLSGLGASAAADAFVSGMKKVLMASFLIGVATAVSVVLQKGQILDTIVSGMTGMIGEDNPMIAASGMFFSQLFLDFLIPSTSGQAAVSMPILGPIGQITGVTPQTTVLAFLFGNTITNMLTPTSGTLLAYLATAQVGWTAWARFIVPLWAIFIVVSLVLLSIAVMIQY</sequence>
<dbReference type="AlphaFoldDB" id="A0A919E6C7"/>
<gene>
    <name evidence="8" type="ORF">GCM10017044_09800</name>
</gene>
<name>A0A919E6C7_9PROT</name>
<evidence type="ECO:0000256" key="2">
    <source>
        <dbReference type="ARBA" id="ARBA00022475"/>
    </source>
</evidence>
<evidence type="ECO:0000256" key="5">
    <source>
        <dbReference type="ARBA" id="ARBA00023136"/>
    </source>
</evidence>
<reference evidence="8" key="2">
    <citation type="submission" date="2020-09" db="EMBL/GenBank/DDBJ databases">
        <authorList>
            <person name="Sun Q."/>
            <person name="Kim S."/>
        </authorList>
    </citation>
    <scope>NUCLEOTIDE SEQUENCE</scope>
    <source>
        <strain evidence="8">KCTC 42590</strain>
    </source>
</reference>
<dbReference type="EMBL" id="BNCI01000001">
    <property type="protein sequence ID" value="GHF17464.1"/>
    <property type="molecule type" value="Genomic_DNA"/>
</dbReference>
<evidence type="ECO:0000256" key="1">
    <source>
        <dbReference type="ARBA" id="ARBA00004651"/>
    </source>
</evidence>
<feature type="transmembrane region" description="Helical" evidence="7">
    <location>
        <begin position="225"/>
        <end position="245"/>
    </location>
</feature>
<dbReference type="InterPro" id="IPR051679">
    <property type="entry name" value="DASS-Related_Transporters"/>
</dbReference>
<proteinExistence type="predicted"/>
<comment type="subcellular location">
    <subcellularLocation>
        <location evidence="1">Cell membrane</location>
        <topology evidence="1">Multi-pass membrane protein</topology>
    </subcellularLocation>
</comment>
<dbReference type="RefSeq" id="WP_191250419.1">
    <property type="nucleotide sequence ID" value="NZ_BNCI01000001.1"/>
</dbReference>
<dbReference type="InterPro" id="IPR018385">
    <property type="entry name" value="C4_dicarb_anaerob_car-like"/>
</dbReference>
<keyword evidence="3 7" id="KW-0812">Transmembrane</keyword>
<comment type="caution">
    <text evidence="8">The sequence shown here is derived from an EMBL/GenBank/DDBJ whole genome shotgun (WGS) entry which is preliminary data.</text>
</comment>
<feature type="transmembrane region" description="Helical" evidence="7">
    <location>
        <begin position="330"/>
        <end position="348"/>
    </location>
</feature>
<feature type="transmembrane region" description="Helical" evidence="7">
    <location>
        <begin position="453"/>
        <end position="475"/>
    </location>
</feature>
<feature type="transmembrane region" description="Helical" evidence="7">
    <location>
        <begin position="105"/>
        <end position="123"/>
    </location>
</feature>
<feature type="transmembrane region" description="Helical" evidence="7">
    <location>
        <begin position="416"/>
        <end position="441"/>
    </location>
</feature>
<dbReference type="PANTHER" id="PTHR43652">
    <property type="entry name" value="BASIC AMINO ACID ANTIPORTER YFCC-RELATED"/>
    <property type="match status" value="1"/>
</dbReference>
<feature type="transmembrane region" description="Helical" evidence="7">
    <location>
        <begin position="186"/>
        <end position="205"/>
    </location>
</feature>
<dbReference type="Proteomes" id="UP000630923">
    <property type="component" value="Unassembled WGS sequence"/>
</dbReference>
<reference evidence="8" key="1">
    <citation type="journal article" date="2014" name="Int. J. Syst. Evol. Microbiol.">
        <title>Complete genome sequence of Corynebacterium casei LMG S-19264T (=DSM 44701T), isolated from a smear-ripened cheese.</title>
        <authorList>
            <consortium name="US DOE Joint Genome Institute (JGI-PGF)"/>
            <person name="Walter F."/>
            <person name="Albersmeier A."/>
            <person name="Kalinowski J."/>
            <person name="Ruckert C."/>
        </authorList>
    </citation>
    <scope>NUCLEOTIDE SEQUENCE</scope>
    <source>
        <strain evidence="8">KCTC 42590</strain>
    </source>
</reference>
<keyword evidence="5 7" id="KW-0472">Membrane</keyword>
<feature type="region of interest" description="Disordered" evidence="6">
    <location>
        <begin position="1"/>
        <end position="22"/>
    </location>
</feature>
<dbReference type="Pfam" id="PF03606">
    <property type="entry name" value="DcuC"/>
    <property type="match status" value="1"/>
</dbReference>
<dbReference type="PANTHER" id="PTHR43652:SF2">
    <property type="entry name" value="BASIC AMINO ACID ANTIPORTER YFCC-RELATED"/>
    <property type="match status" value="1"/>
</dbReference>
<evidence type="ECO:0000313" key="8">
    <source>
        <dbReference type="EMBL" id="GHF17464.1"/>
    </source>
</evidence>
<evidence type="ECO:0000256" key="3">
    <source>
        <dbReference type="ARBA" id="ARBA00022692"/>
    </source>
</evidence>
<evidence type="ECO:0000256" key="6">
    <source>
        <dbReference type="SAM" id="MobiDB-lite"/>
    </source>
</evidence>
<feature type="transmembrane region" description="Helical" evidence="7">
    <location>
        <begin position="135"/>
        <end position="154"/>
    </location>
</feature>